<evidence type="ECO:0000256" key="6">
    <source>
        <dbReference type="ARBA" id="ARBA00023077"/>
    </source>
</evidence>
<dbReference type="InterPro" id="IPR036942">
    <property type="entry name" value="Beta-barrel_TonB_sf"/>
</dbReference>
<dbReference type="Pfam" id="PF07715">
    <property type="entry name" value="Plug"/>
    <property type="match status" value="1"/>
</dbReference>
<dbReference type="Pfam" id="PF13715">
    <property type="entry name" value="CarbopepD_reg_2"/>
    <property type="match status" value="1"/>
</dbReference>
<evidence type="ECO:0000256" key="11">
    <source>
        <dbReference type="RuleBase" id="RU003357"/>
    </source>
</evidence>
<evidence type="ECO:0000259" key="13">
    <source>
        <dbReference type="Pfam" id="PF07715"/>
    </source>
</evidence>
<keyword evidence="6 11" id="KW-0798">TonB box</keyword>
<dbReference type="Pfam" id="PF00593">
    <property type="entry name" value="TonB_dep_Rec_b-barrel"/>
    <property type="match status" value="1"/>
</dbReference>
<dbReference type="InterPro" id="IPR008969">
    <property type="entry name" value="CarboxyPept-like_regulatory"/>
</dbReference>
<evidence type="ECO:0000259" key="12">
    <source>
        <dbReference type="Pfam" id="PF00593"/>
    </source>
</evidence>
<comment type="caution">
    <text evidence="14">The sequence shown here is derived from an EMBL/GenBank/DDBJ whole genome shotgun (WGS) entry which is preliminary data.</text>
</comment>
<dbReference type="Gene3D" id="2.170.130.10">
    <property type="entry name" value="TonB-dependent receptor, plug domain"/>
    <property type="match status" value="1"/>
</dbReference>
<keyword evidence="4 10" id="KW-0812">Transmembrane</keyword>
<evidence type="ECO:0000256" key="10">
    <source>
        <dbReference type="PROSITE-ProRule" id="PRU01360"/>
    </source>
</evidence>
<evidence type="ECO:0000256" key="8">
    <source>
        <dbReference type="ARBA" id="ARBA00023170"/>
    </source>
</evidence>
<dbReference type="InterPro" id="IPR012910">
    <property type="entry name" value="Plug_dom"/>
</dbReference>
<evidence type="ECO:0000313" key="15">
    <source>
        <dbReference type="Proteomes" id="UP001363035"/>
    </source>
</evidence>
<evidence type="ECO:0000256" key="3">
    <source>
        <dbReference type="ARBA" id="ARBA00022452"/>
    </source>
</evidence>
<keyword evidence="9 10" id="KW-0998">Cell outer membrane</keyword>
<comment type="subcellular location">
    <subcellularLocation>
        <location evidence="1 10">Cell outer membrane</location>
        <topology evidence="1 10">Multi-pass membrane protein</topology>
    </subcellularLocation>
</comment>
<evidence type="ECO:0000256" key="9">
    <source>
        <dbReference type="ARBA" id="ARBA00023237"/>
    </source>
</evidence>
<keyword evidence="3 10" id="KW-1134">Transmembrane beta strand</keyword>
<dbReference type="PROSITE" id="PS52016">
    <property type="entry name" value="TONB_DEPENDENT_REC_3"/>
    <property type="match status" value="1"/>
</dbReference>
<dbReference type="EMBL" id="JAYLLN010000053">
    <property type="protein sequence ID" value="MEI5986313.1"/>
    <property type="molecule type" value="Genomic_DNA"/>
</dbReference>
<dbReference type="InterPro" id="IPR000531">
    <property type="entry name" value="Beta-barrel_TonB"/>
</dbReference>
<dbReference type="PANTHER" id="PTHR30069:SF29">
    <property type="entry name" value="HEMOGLOBIN AND HEMOGLOBIN-HAPTOGLOBIN-BINDING PROTEIN 1-RELATED"/>
    <property type="match status" value="1"/>
</dbReference>
<dbReference type="Gene3D" id="2.40.170.20">
    <property type="entry name" value="TonB-dependent receptor, beta-barrel domain"/>
    <property type="match status" value="1"/>
</dbReference>
<keyword evidence="7 10" id="KW-0472">Membrane</keyword>
<keyword evidence="15" id="KW-1185">Reference proteome</keyword>
<dbReference type="Gene3D" id="2.60.40.1120">
    <property type="entry name" value="Carboxypeptidase-like, regulatory domain"/>
    <property type="match status" value="1"/>
</dbReference>
<evidence type="ECO:0000256" key="7">
    <source>
        <dbReference type="ARBA" id="ARBA00023136"/>
    </source>
</evidence>
<evidence type="ECO:0000256" key="1">
    <source>
        <dbReference type="ARBA" id="ARBA00004571"/>
    </source>
</evidence>
<evidence type="ECO:0000313" key="14">
    <source>
        <dbReference type="EMBL" id="MEI5986313.1"/>
    </source>
</evidence>
<keyword evidence="5" id="KW-0732">Signal</keyword>
<dbReference type="InterPro" id="IPR037066">
    <property type="entry name" value="Plug_dom_sf"/>
</dbReference>
<feature type="domain" description="TonB-dependent receptor-like beta-barrel" evidence="12">
    <location>
        <begin position="353"/>
        <end position="857"/>
    </location>
</feature>
<evidence type="ECO:0000256" key="4">
    <source>
        <dbReference type="ARBA" id="ARBA00022692"/>
    </source>
</evidence>
<dbReference type="InterPro" id="IPR039426">
    <property type="entry name" value="TonB-dep_rcpt-like"/>
</dbReference>
<dbReference type="RefSeq" id="WP_099365637.1">
    <property type="nucleotide sequence ID" value="NZ_JAYLLN010000053.1"/>
</dbReference>
<name>A0ABU8I9X6_9SPHI</name>
<evidence type="ECO:0000256" key="5">
    <source>
        <dbReference type="ARBA" id="ARBA00022729"/>
    </source>
</evidence>
<keyword evidence="8 14" id="KW-0675">Receptor</keyword>
<evidence type="ECO:0000256" key="2">
    <source>
        <dbReference type="ARBA" id="ARBA00022448"/>
    </source>
</evidence>
<sequence length="887" mass="98093">MEKISTKLIAIFALVLLCNVTWAQNLLQGRVTNGTEPLSGATILVKGTSVGSSTDANGNFSINAPLQTGTLVVKMLGYLTSEVEFSANKLNLGTIVLVESGSQELGEVVVIGKGIIDIADRKTPIAVSTITPLEIQEKSGANVEFPELMKNTPSVYIADQASGFGDSKMFVRGFDQSNTAFLLNGQPINGMEDGNMYWSNWSAMSDVANLIQIQRGLGSSKLAISSVGGTVNIVTKATELNRGGSVRMETGNDGLAKATLVYNTGMVGKWGFSMMVNGWRADKKYALGTAGAGQNYFFSVGYQPNENHNLNFMIFGAPQWHDQNYSKPLVSGYRSNNTILQTPGYDITGEKGNNNYGWYKGEGLSQRTNFYHKPVSNINWDWTISDRTSLSTVLYASIGKGGGTGILGNGPGFTLNGYDANNGTTNWDVLADLNTKLTNGISQGNNGTTLRASVNNHFWYGLVSNFNIEASEYLSYNVGMDLRFYKGDHFQQLVDLLGAQGRVAESSTRPEINPHKRNVVTETYSTNPWEHLFRKSPSLDQRVAYDNSENINYQGVFGQVEYADDQFSVFVQGAMSNQGYQKIDRWNYAEGEKKSKFDNKFGYNLKGGMAYSFVEGQTVFANIGHYSRQPFLDNVFISNTVDFADPEVKNEKIFGLEAGYKFTTEMFDVNLNGYYTTWKNRFTDYGARDYVVGSDTYQSVTYLFTGVGQAHKGLELDFNARVLSNLTLRGYGSIGDWKYDGKSPYRVRDNDSFNIIFEDKNGQDLTGVKVGNAAQTTFGLGAKYFILPHFSIDADFNHFARLYGNVNVDDIIASSLKGEVYQSEKLDSYNIIDAGLSYTFNLKNSQKLKFRGNVKNLLNEDYFSRKDAYGYFYGVGTTWNAGLTYSF</sequence>
<gene>
    <name evidence="14" type="ORF">VJ786_15525</name>
</gene>
<dbReference type="PANTHER" id="PTHR30069">
    <property type="entry name" value="TONB-DEPENDENT OUTER MEMBRANE RECEPTOR"/>
    <property type="match status" value="1"/>
</dbReference>
<accession>A0ABU8I9X6</accession>
<keyword evidence="2 10" id="KW-0813">Transport</keyword>
<dbReference type="SUPFAM" id="SSF56935">
    <property type="entry name" value="Porins"/>
    <property type="match status" value="1"/>
</dbReference>
<reference evidence="14 15" key="1">
    <citation type="submission" date="2024-01" db="EMBL/GenBank/DDBJ databases">
        <title>Sphingobacterium tenebrionis sp. nov., a novel endophyte isolated from tenebrio molitor intestines.</title>
        <authorList>
            <person name="Zhang C."/>
        </authorList>
    </citation>
    <scope>NUCLEOTIDE SEQUENCE [LARGE SCALE GENOMIC DNA]</scope>
    <source>
        <strain evidence="14 15">PU5-4</strain>
    </source>
</reference>
<dbReference type="SUPFAM" id="SSF49464">
    <property type="entry name" value="Carboxypeptidase regulatory domain-like"/>
    <property type="match status" value="1"/>
</dbReference>
<feature type="domain" description="TonB-dependent receptor plug" evidence="13">
    <location>
        <begin position="121"/>
        <end position="230"/>
    </location>
</feature>
<proteinExistence type="inferred from homology"/>
<comment type="similarity">
    <text evidence="10 11">Belongs to the TonB-dependent receptor family.</text>
</comment>
<organism evidence="14 15">
    <name type="scientific">Sphingobacterium tenebrionis</name>
    <dbReference type="NCBI Taxonomy" id="3111775"/>
    <lineage>
        <taxon>Bacteria</taxon>
        <taxon>Pseudomonadati</taxon>
        <taxon>Bacteroidota</taxon>
        <taxon>Sphingobacteriia</taxon>
        <taxon>Sphingobacteriales</taxon>
        <taxon>Sphingobacteriaceae</taxon>
        <taxon>Sphingobacterium</taxon>
    </lineage>
</organism>
<dbReference type="Proteomes" id="UP001363035">
    <property type="component" value="Unassembled WGS sequence"/>
</dbReference>
<protein>
    <submittedName>
        <fullName evidence="14">TonB-dependent receptor</fullName>
    </submittedName>
</protein>